<name>A0A8T2JFC5_9PIPI</name>
<protein>
    <submittedName>
        <fullName evidence="1">Uncharacterized protein</fullName>
    </submittedName>
</protein>
<evidence type="ECO:0000313" key="2">
    <source>
        <dbReference type="Proteomes" id="UP000812440"/>
    </source>
</evidence>
<dbReference type="EMBL" id="JAACNH010000005">
    <property type="protein sequence ID" value="KAG8442277.1"/>
    <property type="molecule type" value="Genomic_DNA"/>
</dbReference>
<sequence length="105" mass="12460">MINSIHFPVKLRYLQRMLSTTNLIVLYLDVYNKLILIRRIHKCMHRLPHAATAVLFLLGEREYISNQIWFSVLQHCFALSSEDWKRRLLLHIDKEVAGPFTVINN</sequence>
<reference evidence="1" key="1">
    <citation type="thesis" date="2020" institute="ProQuest LLC" country="789 East Eisenhower Parkway, Ann Arbor, MI, USA">
        <title>Comparative Genomics and Chromosome Evolution.</title>
        <authorList>
            <person name="Mudd A.B."/>
        </authorList>
    </citation>
    <scope>NUCLEOTIDE SEQUENCE</scope>
    <source>
        <strain evidence="1">Female2</strain>
        <tissue evidence="1">Blood</tissue>
    </source>
</reference>
<gene>
    <name evidence="1" type="ORF">GDO86_011177</name>
</gene>
<organism evidence="1 2">
    <name type="scientific">Hymenochirus boettgeri</name>
    <name type="common">Congo dwarf clawed frog</name>
    <dbReference type="NCBI Taxonomy" id="247094"/>
    <lineage>
        <taxon>Eukaryota</taxon>
        <taxon>Metazoa</taxon>
        <taxon>Chordata</taxon>
        <taxon>Craniata</taxon>
        <taxon>Vertebrata</taxon>
        <taxon>Euteleostomi</taxon>
        <taxon>Amphibia</taxon>
        <taxon>Batrachia</taxon>
        <taxon>Anura</taxon>
        <taxon>Pipoidea</taxon>
        <taxon>Pipidae</taxon>
        <taxon>Pipinae</taxon>
        <taxon>Hymenochirus</taxon>
    </lineage>
</organism>
<dbReference type="AlphaFoldDB" id="A0A8T2JFC5"/>
<proteinExistence type="predicted"/>
<evidence type="ECO:0000313" key="1">
    <source>
        <dbReference type="EMBL" id="KAG8442277.1"/>
    </source>
</evidence>
<accession>A0A8T2JFC5</accession>
<dbReference type="Proteomes" id="UP000812440">
    <property type="component" value="Chromosome 6"/>
</dbReference>
<comment type="caution">
    <text evidence="1">The sequence shown here is derived from an EMBL/GenBank/DDBJ whole genome shotgun (WGS) entry which is preliminary data.</text>
</comment>
<keyword evidence="2" id="KW-1185">Reference proteome</keyword>